<keyword evidence="1" id="KW-0472">Membrane</keyword>
<evidence type="ECO:0000313" key="3">
    <source>
        <dbReference type="Proteomes" id="UP000176770"/>
    </source>
</evidence>
<organism evidence="2 3">
    <name type="scientific">Candidatus Spechtbacteria bacterium RIFCSPLOWO2_12_FULL_38_22</name>
    <dbReference type="NCBI Taxonomy" id="1802165"/>
    <lineage>
        <taxon>Bacteria</taxon>
        <taxon>Candidatus Spechtiibacteriota</taxon>
    </lineage>
</organism>
<dbReference type="SUPFAM" id="SSF47413">
    <property type="entry name" value="lambda repressor-like DNA-binding domains"/>
    <property type="match status" value="1"/>
</dbReference>
<protein>
    <recommendedName>
        <fullName evidence="4">HTH cro/C1-type domain-containing protein</fullName>
    </recommendedName>
</protein>
<reference evidence="2 3" key="1">
    <citation type="journal article" date="2016" name="Nat. Commun.">
        <title>Thousands of microbial genomes shed light on interconnected biogeochemical processes in an aquifer system.</title>
        <authorList>
            <person name="Anantharaman K."/>
            <person name="Brown C.T."/>
            <person name="Hug L.A."/>
            <person name="Sharon I."/>
            <person name="Castelle C.J."/>
            <person name="Probst A.J."/>
            <person name="Thomas B.C."/>
            <person name="Singh A."/>
            <person name="Wilkins M.J."/>
            <person name="Karaoz U."/>
            <person name="Brodie E.L."/>
            <person name="Williams K.H."/>
            <person name="Hubbard S.S."/>
            <person name="Banfield J.F."/>
        </authorList>
    </citation>
    <scope>NUCLEOTIDE SEQUENCE [LARGE SCALE GENOMIC DNA]</scope>
</reference>
<dbReference type="Gene3D" id="1.10.260.40">
    <property type="entry name" value="lambda repressor-like DNA-binding domains"/>
    <property type="match status" value="1"/>
</dbReference>
<keyword evidence="1" id="KW-1133">Transmembrane helix</keyword>
<dbReference type="InterPro" id="IPR050400">
    <property type="entry name" value="Bact_Cytoskel_RodZ"/>
</dbReference>
<accession>A0A1G2HFU9</accession>
<keyword evidence="1" id="KW-0812">Transmembrane</keyword>
<dbReference type="Proteomes" id="UP000176770">
    <property type="component" value="Unassembled WGS sequence"/>
</dbReference>
<name>A0A1G2HFU9_9BACT</name>
<evidence type="ECO:0008006" key="4">
    <source>
        <dbReference type="Google" id="ProtNLM"/>
    </source>
</evidence>
<evidence type="ECO:0000313" key="2">
    <source>
        <dbReference type="EMBL" id="OGZ61362.1"/>
    </source>
</evidence>
<dbReference type="GO" id="GO:0003677">
    <property type="term" value="F:DNA binding"/>
    <property type="evidence" value="ECO:0007669"/>
    <property type="project" value="InterPro"/>
</dbReference>
<feature type="transmembrane region" description="Helical" evidence="1">
    <location>
        <begin position="102"/>
        <end position="120"/>
    </location>
</feature>
<evidence type="ECO:0000256" key="1">
    <source>
        <dbReference type="SAM" id="Phobius"/>
    </source>
</evidence>
<dbReference type="InterPro" id="IPR013783">
    <property type="entry name" value="Ig-like_fold"/>
</dbReference>
<dbReference type="STRING" id="1802165.A3F94_02235"/>
<gene>
    <name evidence="2" type="ORF">A3F94_02235</name>
</gene>
<comment type="caution">
    <text evidence="2">The sequence shown here is derived from an EMBL/GenBank/DDBJ whole genome shotgun (WGS) entry which is preliminary data.</text>
</comment>
<proteinExistence type="predicted"/>
<dbReference type="PANTHER" id="PTHR34475:SF1">
    <property type="entry name" value="CYTOSKELETON PROTEIN RODZ"/>
    <property type="match status" value="1"/>
</dbReference>
<dbReference type="AlphaFoldDB" id="A0A1G2HFU9"/>
<dbReference type="EMBL" id="MHOK01000024">
    <property type="protein sequence ID" value="OGZ61362.1"/>
    <property type="molecule type" value="Genomic_DNA"/>
</dbReference>
<dbReference type="PANTHER" id="PTHR34475">
    <property type="match status" value="1"/>
</dbReference>
<sequence>MSLGEQLKQAREDAGLSIEDLATVTKIQSKYLKRLEVEEYDKLPTPVYIRGFIQKWARVCGVDSEKLLLQFYRENKPLINRLEDRNLSYTSKDRFIITSKHLIYSFIVLMLISLGGYLAYHQISFQVTPKLHISSPKDFNSVSEDGSVLVEGKADNAEKVFVNDREISSGENGSFEYNYELSSGLNTIVIKAQGSTGVKVETIRKILRP</sequence>
<dbReference type="InterPro" id="IPR001387">
    <property type="entry name" value="Cro/C1-type_HTH"/>
</dbReference>
<dbReference type="InterPro" id="IPR010982">
    <property type="entry name" value="Lambda_DNA-bd_dom_sf"/>
</dbReference>
<dbReference type="CDD" id="cd00093">
    <property type="entry name" value="HTH_XRE"/>
    <property type="match status" value="1"/>
</dbReference>
<dbReference type="Pfam" id="PF13413">
    <property type="entry name" value="HTH_25"/>
    <property type="match status" value="1"/>
</dbReference>
<dbReference type="Gene3D" id="2.60.40.10">
    <property type="entry name" value="Immunoglobulins"/>
    <property type="match status" value="1"/>
</dbReference>